<dbReference type="InterPro" id="IPR008042">
    <property type="entry name" value="Retrotrans_Pao"/>
</dbReference>
<dbReference type="SUPFAM" id="SSF53098">
    <property type="entry name" value="Ribonuclease H-like"/>
    <property type="match status" value="1"/>
</dbReference>
<dbReference type="InterPro" id="IPR043502">
    <property type="entry name" value="DNA/RNA_pol_sf"/>
</dbReference>
<dbReference type="Proteomes" id="UP001497623">
    <property type="component" value="Unassembled WGS sequence"/>
</dbReference>
<keyword evidence="3" id="KW-1185">Reference proteome</keyword>
<evidence type="ECO:0000313" key="2">
    <source>
        <dbReference type="EMBL" id="CAL4145335.1"/>
    </source>
</evidence>
<protein>
    <recommendedName>
        <fullName evidence="1">Integrase catalytic domain-containing protein</fullName>
    </recommendedName>
</protein>
<dbReference type="EMBL" id="CAXKWB010034749">
    <property type="protein sequence ID" value="CAL4145335.1"/>
    <property type="molecule type" value="Genomic_DNA"/>
</dbReference>
<evidence type="ECO:0000313" key="3">
    <source>
        <dbReference type="Proteomes" id="UP001497623"/>
    </source>
</evidence>
<feature type="domain" description="Integrase catalytic" evidence="1">
    <location>
        <begin position="730"/>
        <end position="830"/>
    </location>
</feature>
<dbReference type="Gene3D" id="3.30.420.10">
    <property type="entry name" value="Ribonuclease H-like superfamily/Ribonuclease H"/>
    <property type="match status" value="1"/>
</dbReference>
<dbReference type="InterPro" id="IPR012337">
    <property type="entry name" value="RNaseH-like_sf"/>
</dbReference>
<comment type="caution">
    <text evidence="2">The sequence shown here is derived from an EMBL/GenBank/DDBJ whole genome shotgun (WGS) entry which is preliminary data.</text>
</comment>
<dbReference type="AlphaFoldDB" id="A0AAV2RYG4"/>
<accession>A0AAV2RYG4</accession>
<name>A0AAV2RYG4_MEGNR</name>
<proteinExistence type="predicted"/>
<dbReference type="InterPro" id="IPR001584">
    <property type="entry name" value="Integrase_cat-core"/>
</dbReference>
<dbReference type="GO" id="GO:0042575">
    <property type="term" value="C:DNA polymerase complex"/>
    <property type="evidence" value="ECO:0007669"/>
    <property type="project" value="UniProtKB-ARBA"/>
</dbReference>
<evidence type="ECO:0000259" key="1">
    <source>
        <dbReference type="PROSITE" id="PS50994"/>
    </source>
</evidence>
<dbReference type="GO" id="GO:0003676">
    <property type="term" value="F:nucleic acid binding"/>
    <property type="evidence" value="ECO:0007669"/>
    <property type="project" value="InterPro"/>
</dbReference>
<reference evidence="2 3" key="1">
    <citation type="submission" date="2024-05" db="EMBL/GenBank/DDBJ databases">
        <authorList>
            <person name="Wallberg A."/>
        </authorList>
    </citation>
    <scope>NUCLEOTIDE SEQUENCE [LARGE SCALE GENOMIC DNA]</scope>
</reference>
<dbReference type="SUPFAM" id="SSF56672">
    <property type="entry name" value="DNA/RNA polymerases"/>
    <property type="match status" value="1"/>
</dbReference>
<sequence>MQGPNLIQLIAACLINFRTRKYAFSADLEKAFLQILIKEEHRDVLRFLFPVDPLNPLSAIKIYRFKVVIFGANCSPFLLAAVITKHLYLHVAEQHTRDTLQRGMYVDNLFQTRNSPEQLVQLFHNSRKLFTDAGMNLRSWRSDLAELNEVAKEHGVLEESPEIKVLGMLWNTNSSTMRLRAEQKWSGKYSRSSILSYANQHYDPLGLIVRVEIRMRLFIQELCSLGLEWEQIFAGHYPELVRQWDTLRAECKIALTKTHPRSVCNSENAVLHVFCDASKSVYGAVAYIVWTDGSCVKSELVKSQAKIVGKDKAPKVDTIPKLELMALLIGSILASYCVKALFHVKISAIYLWGDSKTALSWCSSYDVKEDFVSNRVRQIRNNVPQAKLMYIRSEMNPADILTRQPKAEVFLKNTLWWNGPPFLVSPESMPPQTDLFNLMPEEGMKKEFITTDTSIIPSAEEIVSQSKQARPDLILASKAQKKDNNDHILTSMPVGTQLIEDDLASENSFAGFESQNSQNPDFEGFETQTVQPYVPYVNWAKWDYYHDILRIYARVFSVLFSFKEKRIHKQVKPFNKATLKPLTAFDFRKAKSFLIQQMQLECYKKELSILKSGKSVKKGQCRLFGLHLDKHGTIRCRGRFDNSPTLVYSNYPVLFGTSHKLTQLMLWNIHRSENCPGYSYAMHRVKRDMYFPKFKITLRKTLNKCAKCRIHKARAYAYPGNPPLPACRTEAKTPFEFCGLDYAGPIDIDSHDFRGQMYICVFTCLVTRACHLVMVPDTSAPAFFDALRDLATFYRMPKLLLSDNGTQFHAADRVLKKLQRNKVIQDTLGG</sequence>
<organism evidence="2 3">
    <name type="scientific">Meganyctiphanes norvegica</name>
    <name type="common">Northern krill</name>
    <name type="synonym">Thysanopoda norvegica</name>
    <dbReference type="NCBI Taxonomy" id="48144"/>
    <lineage>
        <taxon>Eukaryota</taxon>
        <taxon>Metazoa</taxon>
        <taxon>Ecdysozoa</taxon>
        <taxon>Arthropoda</taxon>
        <taxon>Crustacea</taxon>
        <taxon>Multicrustacea</taxon>
        <taxon>Malacostraca</taxon>
        <taxon>Eumalacostraca</taxon>
        <taxon>Eucarida</taxon>
        <taxon>Euphausiacea</taxon>
        <taxon>Euphausiidae</taxon>
        <taxon>Meganyctiphanes</taxon>
    </lineage>
</organism>
<dbReference type="InterPro" id="IPR036397">
    <property type="entry name" value="RNaseH_sf"/>
</dbReference>
<dbReference type="GO" id="GO:0015074">
    <property type="term" value="P:DNA integration"/>
    <property type="evidence" value="ECO:0007669"/>
    <property type="project" value="InterPro"/>
</dbReference>
<dbReference type="Pfam" id="PF00078">
    <property type="entry name" value="RVT_1"/>
    <property type="match status" value="1"/>
</dbReference>
<dbReference type="InterPro" id="IPR000477">
    <property type="entry name" value="RT_dom"/>
</dbReference>
<dbReference type="PANTHER" id="PTHR47331">
    <property type="entry name" value="PHD-TYPE DOMAIN-CONTAINING PROTEIN"/>
    <property type="match status" value="1"/>
</dbReference>
<dbReference type="PROSITE" id="PS50994">
    <property type="entry name" value="INTEGRASE"/>
    <property type="match status" value="1"/>
</dbReference>
<dbReference type="GO" id="GO:0071897">
    <property type="term" value="P:DNA biosynthetic process"/>
    <property type="evidence" value="ECO:0007669"/>
    <property type="project" value="UniProtKB-ARBA"/>
</dbReference>
<dbReference type="Pfam" id="PF05380">
    <property type="entry name" value="Peptidase_A17"/>
    <property type="match status" value="1"/>
</dbReference>
<gene>
    <name evidence="2" type="ORF">MNOR_LOCUS29651</name>
</gene>